<sequence>MTAYDELKIQLVLEPKRWLITGVAGFIGSGLLEELLYLNQTVIGLDNFSTGYQHNLEDVRAAVSEEQWSRFTFVQGDIRSFADCQAVCENVDYVLHQAALGSVPRSLQDPITTNSAKEGANKSPNAKKRLCK</sequence>
<feature type="region of interest" description="Disordered" evidence="3">
    <location>
        <begin position="111"/>
        <end position="132"/>
    </location>
</feature>
<dbReference type="EMBL" id="AP026382">
    <property type="protein sequence ID" value="BDN95788.1"/>
    <property type="molecule type" value="Genomic_DNA"/>
</dbReference>
<comment type="similarity">
    <text evidence="2">Belongs to the NAD(P)-dependent epimerase/dehydratase family.</text>
</comment>
<reference evidence="5" key="1">
    <citation type="submission" date="2022-07" db="EMBL/GenBank/DDBJ databases">
        <title>Complete genome sequence of carbapenem-resistant Citrobacter spp. in Japan.</title>
        <authorList>
            <person name="Maehana S."/>
            <person name="Suzuki M."/>
            <person name="Kitasato H."/>
        </authorList>
    </citation>
    <scope>NUCLEOTIDE SEQUENCE</scope>
    <source>
        <strain evidence="5">KAM621</strain>
    </source>
</reference>
<name>A0AAD1KZ46_CITBR</name>
<dbReference type="Pfam" id="PF01370">
    <property type="entry name" value="Epimerase"/>
    <property type="match status" value="1"/>
</dbReference>
<evidence type="ECO:0000256" key="2">
    <source>
        <dbReference type="ARBA" id="ARBA00007637"/>
    </source>
</evidence>
<feature type="domain" description="NAD-dependent epimerase/dehydratase" evidence="4">
    <location>
        <begin position="18"/>
        <end position="113"/>
    </location>
</feature>
<dbReference type="Proteomes" id="UP001058317">
    <property type="component" value="Chromosome"/>
</dbReference>
<proteinExistence type="inferred from homology"/>
<dbReference type="SUPFAM" id="SSF51735">
    <property type="entry name" value="NAD(P)-binding Rossmann-fold domains"/>
    <property type="match status" value="1"/>
</dbReference>
<comment type="pathway">
    <text evidence="1">Bacterial outer membrane biogenesis; LPS O-antigen biosynthesis.</text>
</comment>
<organism evidence="5 6">
    <name type="scientific">Citrobacter braakii</name>
    <dbReference type="NCBI Taxonomy" id="57706"/>
    <lineage>
        <taxon>Bacteria</taxon>
        <taxon>Pseudomonadati</taxon>
        <taxon>Pseudomonadota</taxon>
        <taxon>Gammaproteobacteria</taxon>
        <taxon>Enterobacterales</taxon>
        <taxon>Enterobacteriaceae</taxon>
        <taxon>Citrobacter</taxon>
        <taxon>Citrobacter freundii complex</taxon>
    </lineage>
</organism>
<dbReference type="Gene3D" id="3.40.50.720">
    <property type="entry name" value="NAD(P)-binding Rossmann-like Domain"/>
    <property type="match status" value="1"/>
</dbReference>
<evidence type="ECO:0000313" key="6">
    <source>
        <dbReference type="Proteomes" id="UP001058317"/>
    </source>
</evidence>
<dbReference type="InterPro" id="IPR001509">
    <property type="entry name" value="Epimerase_deHydtase"/>
</dbReference>
<evidence type="ECO:0000256" key="1">
    <source>
        <dbReference type="ARBA" id="ARBA00005125"/>
    </source>
</evidence>
<dbReference type="PANTHER" id="PTHR43000">
    <property type="entry name" value="DTDP-D-GLUCOSE 4,6-DEHYDRATASE-RELATED"/>
    <property type="match status" value="1"/>
</dbReference>
<evidence type="ECO:0000259" key="4">
    <source>
        <dbReference type="Pfam" id="PF01370"/>
    </source>
</evidence>
<accession>A0AAD1KZ46</accession>
<gene>
    <name evidence="5" type="ORF">KAM621c_08930</name>
</gene>
<evidence type="ECO:0000256" key="3">
    <source>
        <dbReference type="SAM" id="MobiDB-lite"/>
    </source>
</evidence>
<evidence type="ECO:0000313" key="5">
    <source>
        <dbReference type="EMBL" id="BDN95788.1"/>
    </source>
</evidence>
<dbReference type="AlphaFoldDB" id="A0AAD1KZ46"/>
<protein>
    <recommendedName>
        <fullName evidence="4">NAD-dependent epimerase/dehydratase domain-containing protein</fullName>
    </recommendedName>
</protein>
<dbReference type="InterPro" id="IPR036291">
    <property type="entry name" value="NAD(P)-bd_dom_sf"/>
</dbReference>